<evidence type="ECO:0000256" key="2">
    <source>
        <dbReference type="SAM" id="MobiDB-lite"/>
    </source>
</evidence>
<dbReference type="EMBL" id="JBHRXV010000001">
    <property type="protein sequence ID" value="MFC3711285.1"/>
    <property type="molecule type" value="Genomic_DNA"/>
</dbReference>
<evidence type="ECO:0000259" key="3">
    <source>
        <dbReference type="Pfam" id="PF17289"/>
    </source>
</evidence>
<dbReference type="Gene3D" id="3.40.50.300">
    <property type="entry name" value="P-loop containing nucleotide triphosphate hydrolases"/>
    <property type="match status" value="1"/>
</dbReference>
<keyword evidence="5" id="KW-1185">Reference proteome</keyword>
<feature type="compositionally biased region" description="Basic and acidic residues" evidence="2">
    <location>
        <begin position="1"/>
        <end position="10"/>
    </location>
</feature>
<feature type="region of interest" description="Disordered" evidence="2">
    <location>
        <begin position="1"/>
        <end position="29"/>
    </location>
</feature>
<accession>A0ABV7X560</accession>
<dbReference type="InterPro" id="IPR035421">
    <property type="entry name" value="Terminase_6C"/>
</dbReference>
<dbReference type="NCBIfam" id="TIGR01630">
    <property type="entry name" value="psiM2_ORF9"/>
    <property type="match status" value="1"/>
</dbReference>
<dbReference type="Proteomes" id="UP001595615">
    <property type="component" value="Unassembled WGS sequence"/>
</dbReference>
<evidence type="ECO:0000313" key="5">
    <source>
        <dbReference type="Proteomes" id="UP001595615"/>
    </source>
</evidence>
<name>A0ABV7X560_9SPHN</name>
<organism evidence="4 5">
    <name type="scientific">Sphingoaurantiacus capsulatus</name>
    <dbReference type="NCBI Taxonomy" id="1771310"/>
    <lineage>
        <taxon>Bacteria</taxon>
        <taxon>Pseudomonadati</taxon>
        <taxon>Pseudomonadota</taxon>
        <taxon>Alphaproteobacteria</taxon>
        <taxon>Sphingomonadales</taxon>
        <taxon>Sphingosinicellaceae</taxon>
        <taxon>Sphingoaurantiacus</taxon>
    </lineage>
</organism>
<reference evidence="5" key="1">
    <citation type="journal article" date="2019" name="Int. J. Syst. Evol. Microbiol.">
        <title>The Global Catalogue of Microorganisms (GCM) 10K type strain sequencing project: providing services to taxonomists for standard genome sequencing and annotation.</title>
        <authorList>
            <consortium name="The Broad Institute Genomics Platform"/>
            <consortium name="The Broad Institute Genome Sequencing Center for Infectious Disease"/>
            <person name="Wu L."/>
            <person name="Ma J."/>
        </authorList>
    </citation>
    <scope>NUCLEOTIDE SEQUENCE [LARGE SCALE GENOMIC DNA]</scope>
    <source>
        <strain evidence="5">KCTC 42644</strain>
    </source>
</reference>
<dbReference type="InterPro" id="IPR006517">
    <property type="entry name" value="Phage_terminase_lsu-like_C"/>
</dbReference>
<comment type="caution">
    <text evidence="4">The sequence shown here is derived from an EMBL/GenBank/DDBJ whole genome shotgun (WGS) entry which is preliminary data.</text>
</comment>
<gene>
    <name evidence="4" type="primary">terL</name>
    <name evidence="4" type="ORF">ACFOMD_01800</name>
</gene>
<dbReference type="RefSeq" id="WP_380855898.1">
    <property type="nucleotide sequence ID" value="NZ_JBHRXV010000001.1"/>
</dbReference>
<dbReference type="InterPro" id="IPR027417">
    <property type="entry name" value="P-loop_NTPase"/>
</dbReference>
<keyword evidence="1" id="KW-1188">Viral release from host cell</keyword>
<dbReference type="Pfam" id="PF17289">
    <property type="entry name" value="Terminase_6C"/>
    <property type="match status" value="1"/>
</dbReference>
<evidence type="ECO:0000256" key="1">
    <source>
        <dbReference type="ARBA" id="ARBA00022612"/>
    </source>
</evidence>
<sequence>MKRADPREADLFGEAPPPPTLADAEITPQPGPQAAFLGVEADIAIYGGAAGGGKSWALLAQPLRHVANGSFGGVIFRRTTVQVRNEGGLWDESMKLYPQLGGKPKSHVLEWRFPSGASLSFAHLENDATVLNYQGAQMAFLGFDELTHFSEQQFWYMLSRNRSTSGVKPYVRATTNPDADSWVAKLIGWWIDPVTGLACAERAGVVRWFARIGGRLVWADSADELKALHPAARPKSLTFVPANLSDNGILEEADPDYRANLEALPPVERERLLLGNWKVRAAARALFRREWFPLVDAVPGGGRVVRSWDLAATEKKAIGHDPDWTACVRVRRVPDASDGRAGTFYIETAMRLRGTPAAVENAILNTAAQDGVGVAIRLPQDPGQAGKAQADTYVRKLAGHEVHAVIPSGDKVSRAGPASAQAEAGNIRLVRAAWNDELLDELEAFPAGRHDDWVDALADAINELTLGSAYTLANL</sequence>
<evidence type="ECO:0000313" key="4">
    <source>
        <dbReference type="EMBL" id="MFC3711285.1"/>
    </source>
</evidence>
<feature type="domain" description="Terminase large subunit gp17-like C-terminal" evidence="3">
    <location>
        <begin position="307"/>
        <end position="463"/>
    </location>
</feature>
<proteinExistence type="predicted"/>
<dbReference type="Pfam" id="PF03237">
    <property type="entry name" value="Terminase_6N"/>
    <property type="match status" value="1"/>
</dbReference>
<protein>
    <submittedName>
        <fullName evidence="4">Phage terminase large subunit</fullName>
    </submittedName>
</protein>